<evidence type="ECO:0000313" key="3">
    <source>
        <dbReference type="Proteomes" id="UP000462014"/>
    </source>
</evidence>
<sequence>MKTETQQGESMVAQLRKIRDQISLEIQDMNSEQILAYFKSKKGLLPQEVWDKAKEHQTDLEQLNSDTLKDNSASNPPREG</sequence>
<reference evidence="2 3" key="1">
    <citation type="submission" date="2019-12" db="EMBL/GenBank/DDBJ databases">
        <title>Mucilaginibacter sp. HMF7410 genome sequencing and assembly.</title>
        <authorList>
            <person name="Kang H."/>
            <person name="Cha I."/>
            <person name="Kim H."/>
            <person name="Joh K."/>
        </authorList>
    </citation>
    <scope>NUCLEOTIDE SEQUENCE [LARGE SCALE GENOMIC DNA]</scope>
    <source>
        <strain evidence="2 3">HMF7410</strain>
    </source>
</reference>
<dbReference type="EMBL" id="WPIK01000007">
    <property type="protein sequence ID" value="MVN21702.1"/>
    <property type="molecule type" value="Genomic_DNA"/>
</dbReference>
<organism evidence="2 3">
    <name type="scientific">Mucilaginibacter arboris</name>
    <dbReference type="NCBI Taxonomy" id="2682090"/>
    <lineage>
        <taxon>Bacteria</taxon>
        <taxon>Pseudomonadati</taxon>
        <taxon>Bacteroidota</taxon>
        <taxon>Sphingobacteriia</taxon>
        <taxon>Sphingobacteriales</taxon>
        <taxon>Sphingobacteriaceae</taxon>
        <taxon>Mucilaginibacter</taxon>
    </lineage>
</organism>
<accession>A0A7K1SWK0</accession>
<dbReference type="AlphaFoldDB" id="A0A7K1SWK0"/>
<comment type="caution">
    <text evidence="2">The sequence shown here is derived from an EMBL/GenBank/DDBJ whole genome shotgun (WGS) entry which is preliminary data.</text>
</comment>
<evidence type="ECO:0000256" key="1">
    <source>
        <dbReference type="SAM" id="MobiDB-lite"/>
    </source>
</evidence>
<name>A0A7K1SWK0_9SPHI</name>
<proteinExistence type="predicted"/>
<keyword evidence="3" id="KW-1185">Reference proteome</keyword>
<dbReference type="RefSeq" id="WP_157566263.1">
    <property type="nucleotide sequence ID" value="NZ_WPIK01000007.1"/>
</dbReference>
<protein>
    <submittedName>
        <fullName evidence="2">Uncharacterized protein</fullName>
    </submittedName>
</protein>
<dbReference type="Proteomes" id="UP000462014">
    <property type="component" value="Unassembled WGS sequence"/>
</dbReference>
<feature type="region of interest" description="Disordered" evidence="1">
    <location>
        <begin position="55"/>
        <end position="80"/>
    </location>
</feature>
<gene>
    <name evidence="2" type="ORF">GO621_09155</name>
</gene>
<feature type="compositionally biased region" description="Polar residues" evidence="1">
    <location>
        <begin position="60"/>
        <end position="80"/>
    </location>
</feature>
<evidence type="ECO:0000313" key="2">
    <source>
        <dbReference type="EMBL" id="MVN21702.1"/>
    </source>
</evidence>